<evidence type="ECO:0000259" key="2">
    <source>
        <dbReference type="Pfam" id="PF08327"/>
    </source>
</evidence>
<sequence>MIDTSKGFTLRRTIAATPDRVWTAWTDPVAVAQWWHPRGTSTPRDEVRIDARVGGQYRYTMVNDAAGNRVVTAGVYREVAPFERLVFTWGEPDDVVDTPVVTLTLEPVAAGTTLTFDLRGVDGAPGDGFFYDGWRETLDSLAEYLG</sequence>
<organism evidence="3 4">
    <name type="scientific">Cryobacterium frigoriphilum</name>
    <dbReference type="NCBI Taxonomy" id="1259150"/>
    <lineage>
        <taxon>Bacteria</taxon>
        <taxon>Bacillati</taxon>
        <taxon>Actinomycetota</taxon>
        <taxon>Actinomycetes</taxon>
        <taxon>Micrococcales</taxon>
        <taxon>Microbacteriaceae</taxon>
        <taxon>Cryobacterium</taxon>
    </lineage>
</organism>
<dbReference type="Pfam" id="PF08327">
    <property type="entry name" value="AHSA1"/>
    <property type="match status" value="1"/>
</dbReference>
<evidence type="ECO:0000313" key="4">
    <source>
        <dbReference type="Proteomes" id="UP000297447"/>
    </source>
</evidence>
<dbReference type="SUPFAM" id="SSF55961">
    <property type="entry name" value="Bet v1-like"/>
    <property type="match status" value="1"/>
</dbReference>
<comment type="caution">
    <text evidence="3">The sequence shown here is derived from an EMBL/GenBank/DDBJ whole genome shotgun (WGS) entry which is preliminary data.</text>
</comment>
<comment type="similarity">
    <text evidence="1">Belongs to the AHA1 family.</text>
</comment>
<dbReference type="CDD" id="cd07814">
    <property type="entry name" value="SRPBCC_CalC_Aha1-like"/>
    <property type="match status" value="1"/>
</dbReference>
<protein>
    <submittedName>
        <fullName evidence="3">SRPBCC domain-containing protein</fullName>
    </submittedName>
</protein>
<accession>A0A4R9A9I5</accession>
<dbReference type="InterPro" id="IPR013538">
    <property type="entry name" value="ASHA1/2-like_C"/>
</dbReference>
<dbReference type="AlphaFoldDB" id="A0A4R9A9I5"/>
<gene>
    <name evidence="3" type="ORF">E3T55_04335</name>
</gene>
<dbReference type="InterPro" id="IPR023393">
    <property type="entry name" value="START-like_dom_sf"/>
</dbReference>
<keyword evidence="4" id="KW-1185">Reference proteome</keyword>
<dbReference type="Gene3D" id="3.30.530.20">
    <property type="match status" value="1"/>
</dbReference>
<dbReference type="EMBL" id="SOHE01000018">
    <property type="protein sequence ID" value="TFD53928.1"/>
    <property type="molecule type" value="Genomic_DNA"/>
</dbReference>
<evidence type="ECO:0000313" key="3">
    <source>
        <dbReference type="EMBL" id="TFD53928.1"/>
    </source>
</evidence>
<proteinExistence type="inferred from homology"/>
<reference evidence="3 4" key="1">
    <citation type="submission" date="2019-03" db="EMBL/GenBank/DDBJ databases">
        <title>Genomics of glacier-inhabiting Cryobacterium strains.</title>
        <authorList>
            <person name="Liu Q."/>
            <person name="Xin Y.-H."/>
        </authorList>
    </citation>
    <scope>NUCLEOTIDE SEQUENCE [LARGE SCALE GENOMIC DNA]</scope>
    <source>
        <strain evidence="3 4">Hh14</strain>
    </source>
</reference>
<dbReference type="Proteomes" id="UP000297447">
    <property type="component" value="Unassembled WGS sequence"/>
</dbReference>
<dbReference type="OrthoDB" id="3365660at2"/>
<feature type="domain" description="Activator of Hsp90 ATPase homologue 1/2-like C-terminal" evidence="2">
    <location>
        <begin position="16"/>
        <end position="146"/>
    </location>
</feature>
<evidence type="ECO:0000256" key="1">
    <source>
        <dbReference type="ARBA" id="ARBA00006817"/>
    </source>
</evidence>
<name>A0A4R9A9I5_9MICO</name>
<dbReference type="RefSeq" id="WP_134518352.1">
    <property type="nucleotide sequence ID" value="NZ_SOHE01000018.1"/>
</dbReference>